<keyword evidence="3" id="KW-1185">Reference proteome</keyword>
<dbReference type="Proteomes" id="UP000005408">
    <property type="component" value="Unassembled WGS sequence"/>
</dbReference>
<dbReference type="AlphaFoldDB" id="A0A8W8NJ33"/>
<feature type="region of interest" description="Disordered" evidence="1">
    <location>
        <begin position="325"/>
        <end position="355"/>
    </location>
</feature>
<proteinExistence type="predicted"/>
<dbReference type="PANTHER" id="PTHR34239:SF2">
    <property type="entry name" value="TRANSPOSABLE ELEMENT P TRANSPOSASE_THAP9 CONSERVED DOMAIN-CONTAINING PROTEIN"/>
    <property type="match status" value="1"/>
</dbReference>
<dbReference type="EnsemblMetazoa" id="G6033.1">
    <property type="protein sequence ID" value="G6033.1:cds"/>
    <property type="gene ID" value="G6033"/>
</dbReference>
<reference evidence="2" key="1">
    <citation type="submission" date="2022-08" db="UniProtKB">
        <authorList>
            <consortium name="EnsemblMetazoa"/>
        </authorList>
    </citation>
    <scope>IDENTIFICATION</scope>
    <source>
        <strain evidence="2">05x7-T-G4-1.051#20</strain>
    </source>
</reference>
<feature type="compositionally biased region" description="Low complexity" evidence="1">
    <location>
        <begin position="327"/>
        <end position="337"/>
    </location>
</feature>
<evidence type="ECO:0000313" key="3">
    <source>
        <dbReference type="Proteomes" id="UP000005408"/>
    </source>
</evidence>
<name>A0A8W8NJ33_MAGGI</name>
<organism evidence="2 3">
    <name type="scientific">Magallana gigas</name>
    <name type="common">Pacific oyster</name>
    <name type="synonym">Crassostrea gigas</name>
    <dbReference type="NCBI Taxonomy" id="29159"/>
    <lineage>
        <taxon>Eukaryota</taxon>
        <taxon>Metazoa</taxon>
        <taxon>Spiralia</taxon>
        <taxon>Lophotrochozoa</taxon>
        <taxon>Mollusca</taxon>
        <taxon>Bivalvia</taxon>
        <taxon>Autobranchia</taxon>
        <taxon>Pteriomorphia</taxon>
        <taxon>Ostreida</taxon>
        <taxon>Ostreoidea</taxon>
        <taxon>Ostreidae</taxon>
        <taxon>Magallana</taxon>
    </lineage>
</organism>
<protein>
    <submittedName>
        <fullName evidence="2">Uncharacterized protein</fullName>
    </submittedName>
</protein>
<evidence type="ECO:0000256" key="1">
    <source>
        <dbReference type="SAM" id="MobiDB-lite"/>
    </source>
</evidence>
<evidence type="ECO:0000313" key="2">
    <source>
        <dbReference type="EnsemblMetazoa" id="G6033.1:cds"/>
    </source>
</evidence>
<accession>A0A8W8NJ33</accession>
<sequence length="355" mass="40157">MPRNLSESSSEEEQNADIVQLFASEDEVLETPQTDRPNTRSAVAPSGSIGGTTNNGPGKGPGTNKKGKGPTKRVNVSNKRKQDDVPVPKKQQKVDFNPSQIYSMLSELLKRNNDPEVIFDDESCEFPMPKVFEDETKFCPPVSENLAKFIKMGCTQQADVTKYLDEIKVPENCKNLVPPLINSEIWNNLYVNVQQRDKTIQEAQKILGLAIVPMINLAEMFKKNKFDMKQAKKYVSDAITLACNAMYETNVRRRYILRPYVHKKFQQLCSASTPIEEKTLFPSDVTKRMKEITDASKINKQLLSCQSSSNFRNFSVPKNFRGRFRGRASTYRGSGRSSRSRGFRGPAPRKGYQGY</sequence>
<feature type="region of interest" description="Disordered" evidence="1">
    <location>
        <begin position="1"/>
        <end position="96"/>
    </location>
</feature>
<dbReference type="PANTHER" id="PTHR34239">
    <property type="entry name" value="APPLE DOMAIN-CONTAINING PROTEIN"/>
    <property type="match status" value="1"/>
</dbReference>
<feature type="compositionally biased region" description="Polar residues" evidence="1">
    <location>
        <begin position="31"/>
        <end position="41"/>
    </location>
</feature>